<accession>A0A0T7H5D4</accession>
<evidence type="ECO:0000256" key="1">
    <source>
        <dbReference type="SAM" id="MobiDB-lite"/>
    </source>
</evidence>
<dbReference type="RefSeq" id="WP_172730060.1">
    <property type="nucleotide sequence ID" value="NZ_CCRK01000025.1"/>
</dbReference>
<feature type="compositionally biased region" description="Basic and acidic residues" evidence="1">
    <location>
        <begin position="417"/>
        <end position="430"/>
    </location>
</feature>
<feature type="region of interest" description="Disordered" evidence="1">
    <location>
        <begin position="411"/>
        <end position="430"/>
    </location>
</feature>
<evidence type="ECO:0000313" key="2">
    <source>
        <dbReference type="EMBL" id="CDZ54760.1"/>
    </source>
</evidence>
<dbReference type="EMBL" id="CCRK01000025">
    <property type="protein sequence ID" value="CDZ54760.1"/>
    <property type="molecule type" value="Genomic_DNA"/>
</dbReference>
<name>A0A0T7H5D4_NEOGA</name>
<dbReference type="AlphaFoldDB" id="A0A0T7H5D4"/>
<evidence type="ECO:0000313" key="3">
    <source>
        <dbReference type="Proteomes" id="UP000039660"/>
    </source>
</evidence>
<gene>
    <name evidence="2" type="ORF">NGAL_HAMBI1189_56750</name>
</gene>
<protein>
    <submittedName>
        <fullName evidence="2">Uncharacterized protein</fullName>
    </submittedName>
</protein>
<dbReference type="Proteomes" id="UP000039660">
    <property type="component" value="Unassembled WGS sequence"/>
</dbReference>
<proteinExistence type="predicted"/>
<organism evidence="2 3">
    <name type="scientific">Neorhizobium galegae bv. officinalis</name>
    <dbReference type="NCBI Taxonomy" id="323656"/>
    <lineage>
        <taxon>Bacteria</taxon>
        <taxon>Pseudomonadati</taxon>
        <taxon>Pseudomonadota</taxon>
        <taxon>Alphaproteobacteria</taxon>
        <taxon>Hyphomicrobiales</taxon>
        <taxon>Rhizobiaceae</taxon>
        <taxon>Rhizobium/Agrobacterium group</taxon>
        <taxon>Neorhizobium</taxon>
    </lineage>
</organism>
<reference evidence="2 3" key="1">
    <citation type="submission" date="2014-08" db="EMBL/GenBank/DDBJ databases">
        <authorList>
            <person name="Chen Y.-H."/>
        </authorList>
    </citation>
    <scope>NUCLEOTIDE SEQUENCE [LARGE SCALE GENOMIC DNA]</scope>
</reference>
<sequence length="430" mass="48194">MLILKHPELMSLVHGYPGGLLPVRHPENGKLLLVIKAQKEYILAARLNGGFSFYLAPLMSTSGLTVALTTAFFDDDDEPLVVQTGIFNDPDGKDLLELLAYDELDIHFLDEHNREWMSYRATLWDGGSVIVQRTPIGLLTYHEETVTGIYAALAVWFGNRTAADDDKAIKVVFEDELFPSDIFISDIRPDVHDYLGSGGHSRSTLEREDAGYFQERDIILNLKSAFRGPQIALNPVRRDTGKELVDVMAENSTHLILIQAKDSPNTGVSLDRTLDRKRRTSQHQIGKAVNQAKGAAKYVRGHDILKLTVKEKNLDVDTAGKSIVSLIIVQEMFLDQGDQFVARYREMQGLVDVFVMLDYSAFTQFCYEFPGDQGLMEALTAYSSNIVKNGNWIEPQAYVINHRIKRLGGYSGSSAETEWHPRDRPTGSKV</sequence>